<dbReference type="ExpressionAtlas" id="Q8IGK0">
    <property type="expression patterns" value="baseline and differential"/>
</dbReference>
<dbReference type="FlyBase" id="FBgn0000289">
    <property type="gene designation" value="cg"/>
</dbReference>
<dbReference type="OrthoDB" id="8117402at2759"/>
<sequence>MCAAQNPPPLGYTWGFADNGNRAAESVLEISPNINYTVSGESMPYLLSTDGSLAVQKDVKGLTAGGKNNVVRRMFVVNDPSFPPGTQRVITAGGASTVVKKQDNNQQVLSLDKNYLLVDPATAAAAAAAAGGDSGLAHHHTLTNGSIVDAKTGQTVLTAGSAAAKSHFSSIGALHLTQEECNEILIKRAIAAGHHQTHTITAADGSHHHASGGTPIQVQKVIQGLEDNEDSQGEAPNLKLEPGTLELSPKTELQESMHFSETDATIKKERPYSCDECGKSFLLKHHLTTHARVHTGERPHICTHCGKSFAHKHCLNTHLLLHSTERPYQCQECKKSFTLKHHLLTHSRVHSRERPFVCQECGRAFPLKRHLVTHSKFHAGERPYVCEECGESFAQENHLIMHSRFHGSLNPFVCAECGASFPRKFQLVNHGRIHGKIPHSCTVCGKEFLQKRTLVSHMRRVHTGEQASLRQLWRGIPHQGRTASACEDGAQWRQSQHEQCHHHSKSTATAGPSSPSWTANASADHNRGEQSGQLYVADCIHHGCQWRGTTAVCVPRMRQCF</sequence>
<dbReference type="Pfam" id="PF00096">
    <property type="entry name" value="zf-C2H2"/>
    <property type="match status" value="5"/>
</dbReference>
<dbReference type="AlphaFoldDB" id="Q8IGK0"/>
<dbReference type="PANTHER" id="PTHR24404">
    <property type="entry name" value="ZINC FINGER PROTEIN"/>
    <property type="match status" value="1"/>
</dbReference>
<dbReference type="Gene3D" id="3.30.160.60">
    <property type="entry name" value="Classic Zinc Finger"/>
    <property type="match status" value="7"/>
</dbReference>
<feature type="domain" description="C2H2-type" evidence="10">
    <location>
        <begin position="328"/>
        <end position="355"/>
    </location>
</feature>
<keyword evidence="6" id="KW-0238">DNA-binding</keyword>
<evidence type="ECO:0000313" key="11">
    <source>
        <dbReference type="EMBL" id="AAN71501.1"/>
    </source>
</evidence>
<evidence type="ECO:0000256" key="9">
    <source>
        <dbReference type="SAM" id="MobiDB-lite"/>
    </source>
</evidence>
<evidence type="ECO:0000256" key="7">
    <source>
        <dbReference type="ARBA" id="ARBA00023242"/>
    </source>
</evidence>
<dbReference type="FunFam" id="3.30.160.60:FF:000217">
    <property type="entry name" value="Combgap, isoform F"/>
    <property type="match status" value="4"/>
</dbReference>
<dbReference type="VEuPathDB" id="VectorBase:FBgn0000289"/>
<evidence type="ECO:0000256" key="1">
    <source>
        <dbReference type="ARBA" id="ARBA00004123"/>
    </source>
</evidence>
<gene>
    <name evidence="12" type="primary">cg</name>
    <name evidence="12" type="ORF">CG8367</name>
</gene>
<feature type="compositionally biased region" description="Polar residues" evidence="9">
    <location>
        <begin position="506"/>
        <end position="526"/>
    </location>
</feature>
<dbReference type="InterPro" id="IPR013087">
    <property type="entry name" value="Znf_C2H2_type"/>
</dbReference>
<evidence type="ECO:0000256" key="3">
    <source>
        <dbReference type="ARBA" id="ARBA00022737"/>
    </source>
</evidence>
<dbReference type="PROSITE" id="PS50157">
    <property type="entry name" value="ZINC_FINGER_C2H2_2"/>
    <property type="match status" value="7"/>
</dbReference>
<evidence type="ECO:0000256" key="8">
    <source>
        <dbReference type="PROSITE-ProRule" id="PRU00042"/>
    </source>
</evidence>
<dbReference type="PROSITE" id="PS00028">
    <property type="entry name" value="ZINC_FINGER_C2H2_1"/>
    <property type="match status" value="7"/>
</dbReference>
<keyword evidence="5" id="KW-0862">Zinc</keyword>
<organism evidence="11">
    <name type="scientific">Drosophila melanogaster</name>
    <name type="common">Fruit fly</name>
    <dbReference type="NCBI Taxonomy" id="7227"/>
    <lineage>
        <taxon>Eukaryota</taxon>
        <taxon>Metazoa</taxon>
        <taxon>Ecdysozoa</taxon>
        <taxon>Arthropoda</taxon>
        <taxon>Hexapoda</taxon>
        <taxon>Insecta</taxon>
        <taxon>Pterygota</taxon>
        <taxon>Neoptera</taxon>
        <taxon>Endopterygota</taxon>
        <taxon>Diptera</taxon>
        <taxon>Brachycera</taxon>
        <taxon>Muscomorpha</taxon>
        <taxon>Ephydroidea</taxon>
        <taxon>Drosophilidae</taxon>
        <taxon>Drosophila</taxon>
        <taxon>Sophophora</taxon>
    </lineage>
</organism>
<evidence type="ECO:0000256" key="2">
    <source>
        <dbReference type="ARBA" id="ARBA00022723"/>
    </source>
</evidence>
<dbReference type="FunFam" id="3.30.160.60:FF:001018">
    <property type="entry name" value="Combgap, isoform F"/>
    <property type="match status" value="1"/>
</dbReference>
<evidence type="ECO:0000256" key="6">
    <source>
        <dbReference type="ARBA" id="ARBA00023125"/>
    </source>
</evidence>
<dbReference type="InterPro" id="IPR050589">
    <property type="entry name" value="Ikaros_C2H2-ZF"/>
</dbReference>
<keyword evidence="7" id="KW-0539">Nucleus</keyword>
<feature type="domain" description="C2H2-type" evidence="10">
    <location>
        <begin position="300"/>
        <end position="327"/>
    </location>
</feature>
<evidence type="ECO:0000256" key="5">
    <source>
        <dbReference type="ARBA" id="ARBA00022833"/>
    </source>
</evidence>
<dbReference type="GO" id="GO:0003677">
    <property type="term" value="F:DNA binding"/>
    <property type="evidence" value="ECO:0007669"/>
    <property type="project" value="UniProtKB-KW"/>
</dbReference>
<dbReference type="SMART" id="SM00355">
    <property type="entry name" value="ZnF_C2H2"/>
    <property type="match status" value="7"/>
</dbReference>
<evidence type="ECO:0000313" key="12">
    <source>
        <dbReference type="FlyBase" id="FBgn0000289"/>
    </source>
</evidence>
<feature type="domain" description="C2H2-type" evidence="10">
    <location>
        <begin position="272"/>
        <end position="299"/>
    </location>
</feature>
<comment type="subcellular location">
    <subcellularLocation>
        <location evidence="1">Nucleus</location>
    </subcellularLocation>
</comment>
<dbReference type="SUPFAM" id="SSF57667">
    <property type="entry name" value="beta-beta-alpha zinc fingers"/>
    <property type="match status" value="4"/>
</dbReference>
<feature type="domain" description="C2H2-type" evidence="10">
    <location>
        <begin position="384"/>
        <end position="411"/>
    </location>
</feature>
<dbReference type="InterPro" id="IPR036236">
    <property type="entry name" value="Znf_C2H2_sf"/>
</dbReference>
<dbReference type="PeptideAtlas" id="Q8IGK0"/>
<dbReference type="FunFam" id="3.30.160.60:FF:001081">
    <property type="entry name" value="Combgap, isoform F"/>
    <property type="match status" value="1"/>
</dbReference>
<keyword evidence="2" id="KW-0479">Metal-binding</keyword>
<feature type="region of interest" description="Disordered" evidence="9">
    <location>
        <begin position="497"/>
        <end position="526"/>
    </location>
</feature>
<dbReference type="GO" id="GO:0007476">
    <property type="term" value="P:imaginal disc-derived wing morphogenesis"/>
    <property type="evidence" value="ECO:0000315"/>
    <property type="project" value="FlyBase"/>
</dbReference>
<dbReference type="GO" id="GO:0005634">
    <property type="term" value="C:nucleus"/>
    <property type="evidence" value="ECO:0000314"/>
    <property type="project" value="FlyBase"/>
</dbReference>
<protein>
    <submittedName>
        <fullName evidence="11">RE74316p</fullName>
    </submittedName>
</protein>
<feature type="domain" description="C2H2-type" evidence="10">
    <location>
        <begin position="439"/>
        <end position="467"/>
    </location>
</feature>
<dbReference type="AGR" id="FB:FBgn0000289"/>
<feature type="domain" description="C2H2-type" evidence="10">
    <location>
        <begin position="356"/>
        <end position="383"/>
    </location>
</feature>
<dbReference type="PANTHER" id="PTHR24404:SF114">
    <property type="entry name" value="KLUMPFUSS, ISOFORM B-RELATED"/>
    <property type="match status" value="1"/>
</dbReference>
<feature type="domain" description="C2H2-type" evidence="10">
    <location>
        <begin position="412"/>
        <end position="434"/>
    </location>
</feature>
<accession>Q8IGK0</accession>
<evidence type="ECO:0000259" key="10">
    <source>
        <dbReference type="PROSITE" id="PS50157"/>
    </source>
</evidence>
<proteinExistence type="evidence at transcript level"/>
<reference evidence="11" key="1">
    <citation type="submission" date="2002-11" db="EMBL/GenBank/DDBJ databases">
        <authorList>
            <person name="Stapleton M."/>
            <person name="Brokstein P."/>
            <person name="Hong L."/>
            <person name="Agbayani A."/>
            <person name="Carlson J."/>
            <person name="Champe M."/>
            <person name="Chavez C."/>
            <person name="Dorsett V."/>
            <person name="Dresnek D."/>
            <person name="Farfan D."/>
            <person name="Frise E."/>
            <person name="George R."/>
            <person name="Gonzalez M."/>
            <person name="Guarin H."/>
            <person name="Kronmiller B."/>
            <person name="Li P."/>
            <person name="Liao G."/>
            <person name="Miranda A."/>
            <person name="Mungall C.J."/>
            <person name="Nunoo J."/>
            <person name="Pacleb J."/>
            <person name="Paragas V."/>
            <person name="Park S."/>
            <person name="Patel S."/>
            <person name="Phouanenavong S."/>
            <person name="Wan K."/>
            <person name="Yu C."/>
            <person name="Lewis S.E."/>
            <person name="Rubin G.M."/>
            <person name="Celniker S."/>
        </authorList>
    </citation>
    <scope>NUCLEOTIDE SEQUENCE</scope>
    <source>
        <strain evidence="11">Berkeley</strain>
    </source>
</reference>
<dbReference type="GO" id="GO:0008270">
    <property type="term" value="F:zinc ion binding"/>
    <property type="evidence" value="ECO:0007669"/>
    <property type="project" value="UniProtKB-KW"/>
</dbReference>
<name>Q8IGK0_DROME</name>
<keyword evidence="3" id="KW-0677">Repeat</keyword>
<dbReference type="FunFam" id="3.30.160.60:FF:001226">
    <property type="entry name" value="Combgap, isoform F"/>
    <property type="match status" value="1"/>
</dbReference>
<dbReference type="EMBL" id="BT001746">
    <property type="protein sequence ID" value="AAN71501.1"/>
    <property type="molecule type" value="mRNA"/>
</dbReference>
<evidence type="ECO:0000256" key="4">
    <source>
        <dbReference type="ARBA" id="ARBA00022771"/>
    </source>
</evidence>
<keyword evidence="4 8" id="KW-0863">Zinc-finger</keyword>